<dbReference type="EMBL" id="BKCJ010001552">
    <property type="protein sequence ID" value="GEU42310.1"/>
    <property type="molecule type" value="Genomic_DNA"/>
</dbReference>
<proteinExistence type="predicted"/>
<feature type="region of interest" description="Disordered" evidence="1">
    <location>
        <begin position="595"/>
        <end position="656"/>
    </location>
</feature>
<gene>
    <name evidence="2" type="ORF">Tci_014288</name>
</gene>
<reference evidence="2" key="1">
    <citation type="journal article" date="2019" name="Sci. Rep.">
        <title>Draft genome of Tanacetum cinerariifolium, the natural source of mosquito coil.</title>
        <authorList>
            <person name="Yamashiro T."/>
            <person name="Shiraishi A."/>
            <person name="Satake H."/>
            <person name="Nakayama K."/>
        </authorList>
    </citation>
    <scope>NUCLEOTIDE SEQUENCE</scope>
</reference>
<dbReference type="AlphaFoldDB" id="A0A6L2K0B9"/>
<feature type="compositionally biased region" description="Basic residues" evidence="1">
    <location>
        <begin position="194"/>
        <end position="205"/>
    </location>
</feature>
<feature type="compositionally biased region" description="Basic and acidic residues" evidence="1">
    <location>
        <begin position="348"/>
        <end position="359"/>
    </location>
</feature>
<accession>A0A6L2K0B9</accession>
<organism evidence="2">
    <name type="scientific">Tanacetum cinerariifolium</name>
    <name type="common">Dalmatian daisy</name>
    <name type="synonym">Chrysanthemum cinerariifolium</name>
    <dbReference type="NCBI Taxonomy" id="118510"/>
    <lineage>
        <taxon>Eukaryota</taxon>
        <taxon>Viridiplantae</taxon>
        <taxon>Streptophyta</taxon>
        <taxon>Embryophyta</taxon>
        <taxon>Tracheophyta</taxon>
        <taxon>Spermatophyta</taxon>
        <taxon>Magnoliopsida</taxon>
        <taxon>eudicotyledons</taxon>
        <taxon>Gunneridae</taxon>
        <taxon>Pentapetalae</taxon>
        <taxon>asterids</taxon>
        <taxon>campanulids</taxon>
        <taxon>Asterales</taxon>
        <taxon>Asteraceae</taxon>
        <taxon>Asteroideae</taxon>
        <taxon>Anthemideae</taxon>
        <taxon>Anthemidinae</taxon>
        <taxon>Tanacetum</taxon>
    </lineage>
</organism>
<comment type="caution">
    <text evidence="2">The sequence shown here is derived from an EMBL/GenBank/DDBJ whole genome shotgun (WGS) entry which is preliminary data.</text>
</comment>
<evidence type="ECO:0000256" key="1">
    <source>
        <dbReference type="SAM" id="MobiDB-lite"/>
    </source>
</evidence>
<name>A0A6L2K0B9_TANCI</name>
<feature type="region of interest" description="Disordered" evidence="1">
    <location>
        <begin position="289"/>
        <end position="330"/>
    </location>
</feature>
<feature type="region of interest" description="Disordered" evidence="1">
    <location>
        <begin position="347"/>
        <end position="390"/>
    </location>
</feature>
<evidence type="ECO:0000313" key="2">
    <source>
        <dbReference type="EMBL" id="GEU42310.1"/>
    </source>
</evidence>
<feature type="compositionally biased region" description="Polar residues" evidence="1">
    <location>
        <begin position="307"/>
        <end position="319"/>
    </location>
</feature>
<protein>
    <submittedName>
        <fullName evidence="2">Histone deacetylase 14</fullName>
    </submittedName>
</protein>
<feature type="region of interest" description="Disordered" evidence="1">
    <location>
        <begin position="193"/>
        <end position="230"/>
    </location>
</feature>
<sequence length="842" mass="96414">MLPLLLPHDLMIRYYNLVHRQRVRFTVFSWTNEDWFTLDTNLLREALEITPIDQAHQFESPPLGNAIMDFVNELGYPEELHFVSRMAMNNIYQPWRAILSMINQCLTYKTSGKYNINQRSGSSFNMAKDDHRLGNLKFIHKGEEDEVFGMTIPKELITDNIMSAPYYNAYLEMVAKHDHKISKPVKEKFTPVKKATKGKVRKVRKGNSSPQLVDEPDEEPQLALKPQVEDEEYDLQRGIQMSLEPFRAPGRAPVGGVAFREPASSITQKLPFVEGKRKGITSDEQRRIPVTEEASTRPFAQPEDDTSANIICNTSSPTDAETGAETDKMNSKRDTKILNIGEEQGEDVATKVDLEEKTTKINKGKAGSDPGKTPESRLPPKRVLTEEDQAGPNPVQIHVSLARPDPEPIHDEFVATMFPQVHESLKQPDEEHVHVDNPLRSTRTLSSIKNLDAYIFGDQFFNDKLTEEDLRKINMETKVESMVTISIHQASSLVPSLSTPIIDLTPPKLVSFTDLPHKIDQTVNEAIKEAVQVALQAPLRELFRDLSEADMKEILHDRMFEIGSYQSQPEHVALYEALEASMDRDNRDEFLEVTAKSHKRRRDDQDPPPPLPDLDQGKQKRHRGHICCPSSKDQAQTRLAEAYSKGRKSGNTKTRLGYPEEDKLLQRTSDMSPFIKWYCRRIGNSKLSKADLEGPAYKIDLVNPEGHQVIPDVSKPLPLGCPPGQEASDFLYKEDYTIVSKLRGVIYRDRNDQKKMKRETEVHKFSDGTLTKILERLDHMVKDFRLFKYNPGIETKIWSEDDRRRSKAFMEVIEARLRTRRIFKSLESFVNGRLRDVDYRLI</sequence>